<dbReference type="PROSITE" id="PS51384">
    <property type="entry name" value="FAD_FR"/>
    <property type="match status" value="1"/>
</dbReference>
<dbReference type="Proteomes" id="UP000231267">
    <property type="component" value="Unassembled WGS sequence"/>
</dbReference>
<dbReference type="EMBL" id="PFGP01000125">
    <property type="protein sequence ID" value="PIW66008.1"/>
    <property type="molecule type" value="Genomic_DNA"/>
</dbReference>
<name>A0A2J0LDR5_9BACT</name>
<dbReference type="AlphaFoldDB" id="A0A2J0LDR5"/>
<evidence type="ECO:0000256" key="1">
    <source>
        <dbReference type="ARBA" id="ARBA00001974"/>
    </source>
</evidence>
<keyword evidence="5" id="KW-0274">FAD</keyword>
<evidence type="ECO:0000313" key="11">
    <source>
        <dbReference type="Proteomes" id="UP000231267"/>
    </source>
</evidence>
<keyword evidence="4" id="KW-0479">Metal-binding</keyword>
<dbReference type="InterPro" id="IPR017927">
    <property type="entry name" value="FAD-bd_FR_type"/>
</dbReference>
<evidence type="ECO:0000256" key="7">
    <source>
        <dbReference type="ARBA" id="ARBA00023004"/>
    </source>
</evidence>
<proteinExistence type="predicted"/>
<feature type="domain" description="FAD-binding FR-type" evidence="9">
    <location>
        <begin position="1"/>
        <end position="98"/>
    </location>
</feature>
<organism evidence="10 11">
    <name type="scientific">Candidatus Taenaricola geysiri</name>
    <dbReference type="NCBI Taxonomy" id="1974752"/>
    <lineage>
        <taxon>Bacteria</taxon>
        <taxon>Pseudomonadati</taxon>
        <taxon>Candidatus Omnitrophota</taxon>
        <taxon>Candidatus Taenaricola</taxon>
    </lineage>
</organism>
<dbReference type="PANTHER" id="PTHR47354">
    <property type="entry name" value="NADH OXIDOREDUCTASE HCR"/>
    <property type="match status" value="1"/>
</dbReference>
<gene>
    <name evidence="10" type="ORF">COW11_05630</name>
</gene>
<dbReference type="PANTHER" id="PTHR47354:SF6">
    <property type="entry name" value="NADH OXIDOREDUCTASE HCR"/>
    <property type="match status" value="1"/>
</dbReference>
<evidence type="ECO:0000256" key="4">
    <source>
        <dbReference type="ARBA" id="ARBA00022723"/>
    </source>
</evidence>
<keyword evidence="6" id="KW-0560">Oxidoreductase</keyword>
<evidence type="ECO:0000259" key="9">
    <source>
        <dbReference type="PROSITE" id="PS51384"/>
    </source>
</evidence>
<evidence type="ECO:0000256" key="2">
    <source>
        <dbReference type="ARBA" id="ARBA00022630"/>
    </source>
</evidence>
<dbReference type="PRINTS" id="PR00371">
    <property type="entry name" value="FPNCR"/>
</dbReference>
<keyword evidence="3" id="KW-0001">2Fe-2S</keyword>
<dbReference type="InterPro" id="IPR001709">
    <property type="entry name" value="Flavoprot_Pyr_Nucl_cyt_Rdtase"/>
</dbReference>
<dbReference type="Gene3D" id="3.40.50.80">
    <property type="entry name" value="Nucleotide-binding domain of ferredoxin-NADP reductase (FNR) module"/>
    <property type="match status" value="1"/>
</dbReference>
<dbReference type="GO" id="GO:0046872">
    <property type="term" value="F:metal ion binding"/>
    <property type="evidence" value="ECO:0007669"/>
    <property type="project" value="UniProtKB-KW"/>
</dbReference>
<dbReference type="InterPro" id="IPR039261">
    <property type="entry name" value="FNR_nucleotide-bd"/>
</dbReference>
<dbReference type="GO" id="GO:0016491">
    <property type="term" value="F:oxidoreductase activity"/>
    <property type="evidence" value="ECO:0007669"/>
    <property type="project" value="UniProtKB-KW"/>
</dbReference>
<reference evidence="10 11" key="1">
    <citation type="submission" date="2017-09" db="EMBL/GenBank/DDBJ databases">
        <title>Depth-based differentiation of microbial function through sediment-hosted aquifers and enrichment of novel symbionts in the deep terrestrial subsurface.</title>
        <authorList>
            <person name="Probst A.J."/>
            <person name="Ladd B."/>
            <person name="Jarett J.K."/>
            <person name="Geller-Mcgrath D.E."/>
            <person name="Sieber C.M."/>
            <person name="Emerson J.B."/>
            <person name="Anantharaman K."/>
            <person name="Thomas B.C."/>
            <person name="Malmstrom R."/>
            <person name="Stieglmeier M."/>
            <person name="Klingl A."/>
            <person name="Woyke T."/>
            <person name="Ryan C.M."/>
            <person name="Banfield J.F."/>
        </authorList>
    </citation>
    <scope>NUCLEOTIDE SEQUENCE [LARGE SCALE GENOMIC DNA]</scope>
    <source>
        <strain evidence="10">CG12_big_fil_rev_8_21_14_0_65_43_15</strain>
    </source>
</reference>
<dbReference type="InterPro" id="IPR050415">
    <property type="entry name" value="MRET"/>
</dbReference>
<keyword evidence="8" id="KW-0411">Iron-sulfur</keyword>
<comment type="caution">
    <text evidence="10">The sequence shown here is derived from an EMBL/GenBank/DDBJ whole genome shotgun (WGS) entry which is preliminary data.</text>
</comment>
<evidence type="ECO:0000256" key="6">
    <source>
        <dbReference type="ARBA" id="ARBA00023002"/>
    </source>
</evidence>
<keyword evidence="7" id="KW-0408">Iron</keyword>
<evidence type="ECO:0000256" key="3">
    <source>
        <dbReference type="ARBA" id="ARBA00022714"/>
    </source>
</evidence>
<dbReference type="SUPFAM" id="SSF52343">
    <property type="entry name" value="Ferredoxin reductase-like, C-terminal NADP-linked domain"/>
    <property type="match status" value="1"/>
</dbReference>
<evidence type="ECO:0000256" key="8">
    <source>
        <dbReference type="ARBA" id="ARBA00023014"/>
    </source>
</evidence>
<dbReference type="InterPro" id="IPR017938">
    <property type="entry name" value="Riboflavin_synthase-like_b-brl"/>
</dbReference>
<dbReference type="Gene3D" id="2.40.30.10">
    <property type="entry name" value="Translation factors"/>
    <property type="match status" value="1"/>
</dbReference>
<comment type="cofactor">
    <cofactor evidence="1">
        <name>FAD</name>
        <dbReference type="ChEBI" id="CHEBI:57692"/>
    </cofactor>
</comment>
<dbReference type="PRINTS" id="PR00410">
    <property type="entry name" value="PHEHYDRXLASE"/>
</dbReference>
<dbReference type="SUPFAM" id="SSF63380">
    <property type="entry name" value="Riboflavin synthase domain-like"/>
    <property type="match status" value="1"/>
</dbReference>
<dbReference type="InterPro" id="IPR001433">
    <property type="entry name" value="OxRdtase_FAD/NAD-bd"/>
</dbReference>
<dbReference type="CDD" id="cd00322">
    <property type="entry name" value="FNR_like"/>
    <property type="match status" value="1"/>
</dbReference>
<dbReference type="InterPro" id="IPR008333">
    <property type="entry name" value="Cbr1-like_FAD-bd_dom"/>
</dbReference>
<protein>
    <recommendedName>
        <fullName evidence="9">FAD-binding FR-type domain-containing protein</fullName>
    </recommendedName>
</protein>
<dbReference type="GO" id="GO:0051537">
    <property type="term" value="F:2 iron, 2 sulfur cluster binding"/>
    <property type="evidence" value="ECO:0007669"/>
    <property type="project" value="UniProtKB-KW"/>
</dbReference>
<dbReference type="Pfam" id="PF00970">
    <property type="entry name" value="FAD_binding_6"/>
    <property type="match status" value="1"/>
</dbReference>
<dbReference type="Pfam" id="PF00175">
    <property type="entry name" value="NAD_binding_1"/>
    <property type="match status" value="1"/>
</dbReference>
<accession>A0A2J0LDR5</accession>
<evidence type="ECO:0000313" key="10">
    <source>
        <dbReference type="EMBL" id="PIW66008.1"/>
    </source>
</evidence>
<sequence length="232" mass="26150">MKPQKAIVVSVIKRAEYVRSLRFLPEQQLPFKAGQFLRLEIGENKLKRYLSISNSPTETGYLEVTKKLTGSDFSKALDGLKSGDTVFIEYPMGSFILDEKPLKIAFLSGGIGITPIRSMIKYATDKKLDFNIALLYVNKTVDDIVFRQDFEDMQAANPQFKLVNVLSEPAGSIDCKIGRIDSHIIEEAIPDFAERRFYICGPPEMVSAMKNILLNELHMPTEAVVTENFQGY</sequence>
<evidence type="ECO:0000256" key="5">
    <source>
        <dbReference type="ARBA" id="ARBA00022827"/>
    </source>
</evidence>
<keyword evidence="2" id="KW-0285">Flavoprotein</keyword>